<organism evidence="1 2">
    <name type="scientific">Prunus armeniaca</name>
    <name type="common">Apricot</name>
    <name type="synonym">Armeniaca vulgaris</name>
    <dbReference type="NCBI Taxonomy" id="36596"/>
    <lineage>
        <taxon>Eukaryota</taxon>
        <taxon>Viridiplantae</taxon>
        <taxon>Streptophyta</taxon>
        <taxon>Embryophyta</taxon>
        <taxon>Tracheophyta</taxon>
        <taxon>Spermatophyta</taxon>
        <taxon>Magnoliopsida</taxon>
        <taxon>eudicotyledons</taxon>
        <taxon>Gunneridae</taxon>
        <taxon>Pentapetalae</taxon>
        <taxon>rosids</taxon>
        <taxon>fabids</taxon>
        <taxon>Rosales</taxon>
        <taxon>Rosaceae</taxon>
        <taxon>Amygdaloideae</taxon>
        <taxon>Amygdaleae</taxon>
        <taxon>Prunus</taxon>
    </lineage>
</organism>
<protein>
    <submittedName>
        <fullName evidence="1">Uncharacterized protein</fullName>
    </submittedName>
</protein>
<evidence type="ECO:0000313" key="1">
    <source>
        <dbReference type="EMBL" id="CAB4321988.1"/>
    </source>
</evidence>
<sequence>MLLFPWCEVNINQTRAGALALLSACHVQTSLISVRNSHAMGITLFAILDNKCNDALDNFSTHHYGHLQQIPPQEEHQLLLQSQIFYFAIYEHKQIKH</sequence>
<gene>
    <name evidence="1" type="ORF">ORAREDHAP_LOCUS51282</name>
</gene>
<dbReference type="EMBL" id="CAEKKB010000008">
    <property type="protein sequence ID" value="CAB4321988.1"/>
    <property type="molecule type" value="Genomic_DNA"/>
</dbReference>
<name>A0A6J5YEL1_PRUAR</name>
<proteinExistence type="predicted"/>
<accession>A0A6J5YEL1</accession>
<keyword evidence="2" id="KW-1185">Reference proteome</keyword>
<dbReference type="AlphaFoldDB" id="A0A6J5YEL1"/>
<reference evidence="2" key="1">
    <citation type="journal article" date="2020" name="Genome Biol.">
        <title>Gamete binning: chromosome-level and haplotype-resolved genome assembly enabled by high-throughput single-cell sequencing of gamete genomes.</title>
        <authorList>
            <person name="Campoy J.A."/>
            <person name="Sun H."/>
            <person name="Goel M."/>
            <person name="Jiao W.-B."/>
            <person name="Folz-Donahue K."/>
            <person name="Wang N."/>
            <person name="Rubio M."/>
            <person name="Liu C."/>
            <person name="Kukat C."/>
            <person name="Ruiz D."/>
            <person name="Huettel B."/>
            <person name="Schneeberger K."/>
        </authorList>
    </citation>
    <scope>NUCLEOTIDE SEQUENCE [LARGE SCALE GENOMIC DNA]</scope>
    <source>
        <strain evidence="2">cv. Rojo Pasion</strain>
    </source>
</reference>
<dbReference type="Proteomes" id="UP000507245">
    <property type="component" value="Unassembled WGS sequence"/>
</dbReference>
<evidence type="ECO:0000313" key="2">
    <source>
        <dbReference type="Proteomes" id="UP000507245"/>
    </source>
</evidence>